<comment type="caution">
    <text evidence="1">The sequence shown here is derived from an EMBL/GenBank/DDBJ whole genome shotgun (WGS) entry which is preliminary data.</text>
</comment>
<dbReference type="EMBL" id="CAJNOR010003512">
    <property type="protein sequence ID" value="CAF1421106.1"/>
    <property type="molecule type" value="Genomic_DNA"/>
</dbReference>
<reference evidence="1" key="1">
    <citation type="submission" date="2021-02" db="EMBL/GenBank/DDBJ databases">
        <authorList>
            <person name="Nowell W R."/>
        </authorList>
    </citation>
    <scope>NUCLEOTIDE SEQUENCE</scope>
</reference>
<dbReference type="Proteomes" id="UP000663828">
    <property type="component" value="Unassembled WGS sequence"/>
</dbReference>
<keyword evidence="2" id="KW-1185">Reference proteome</keyword>
<name>A0A815MCH3_ADIRI</name>
<organism evidence="1 2">
    <name type="scientific">Adineta ricciae</name>
    <name type="common">Rotifer</name>
    <dbReference type="NCBI Taxonomy" id="249248"/>
    <lineage>
        <taxon>Eukaryota</taxon>
        <taxon>Metazoa</taxon>
        <taxon>Spiralia</taxon>
        <taxon>Gnathifera</taxon>
        <taxon>Rotifera</taxon>
        <taxon>Eurotatoria</taxon>
        <taxon>Bdelloidea</taxon>
        <taxon>Adinetida</taxon>
        <taxon>Adinetidae</taxon>
        <taxon>Adineta</taxon>
    </lineage>
</organism>
<evidence type="ECO:0000313" key="1">
    <source>
        <dbReference type="EMBL" id="CAF1421106.1"/>
    </source>
</evidence>
<evidence type="ECO:0000313" key="2">
    <source>
        <dbReference type="Proteomes" id="UP000663828"/>
    </source>
</evidence>
<protein>
    <submittedName>
        <fullName evidence="1">Uncharacterized protein</fullName>
    </submittedName>
</protein>
<proteinExistence type="predicted"/>
<gene>
    <name evidence="1" type="ORF">XAT740_LOCUS35229</name>
</gene>
<accession>A0A815MCH3</accession>
<sequence length="202" mass="22987">MIKNEKVTNGNSGCCLSQKCPVPEEQVQNKNPLQSLETINVRNPLAILSYLSPFRSTPFDYTYRDAMNSLSTSSSNLLDEPIVLRLNIPIEMIVRSIPQQISSSQDQYNRRCSCLTQTASEMISKPPISFMRRAQEIFFGNNMKNDREDIASKSYIVPNNMPTFNSHLINETNKSAIIQQQQAKVYQKPSQITSCSRRCECH</sequence>
<dbReference type="AlphaFoldDB" id="A0A815MCH3"/>